<proteinExistence type="predicted"/>
<dbReference type="AlphaFoldDB" id="A0A392VWJ3"/>
<sequence length="62" mass="6893">MMIDVGLGREDYSSIPTTAIGRWLKPLDIRTDLQTILGGPMVIDVGLDREDHSSIPHNCDQE</sequence>
<reference evidence="1 2" key="1">
    <citation type="journal article" date="2018" name="Front. Plant Sci.">
        <title>Red Clover (Trifolium pratense) and Zigzag Clover (T. medium) - A Picture of Genomic Similarities and Differences.</title>
        <authorList>
            <person name="Dluhosova J."/>
            <person name="Istvanek J."/>
            <person name="Nedelnik J."/>
            <person name="Repkova J."/>
        </authorList>
    </citation>
    <scope>NUCLEOTIDE SEQUENCE [LARGE SCALE GENOMIC DNA]</scope>
    <source>
        <strain evidence="2">cv. 10/8</strain>
        <tissue evidence="1">Leaf</tissue>
    </source>
</reference>
<evidence type="ECO:0000313" key="2">
    <source>
        <dbReference type="Proteomes" id="UP000265520"/>
    </source>
</evidence>
<evidence type="ECO:0000313" key="1">
    <source>
        <dbReference type="EMBL" id="MCI92327.1"/>
    </source>
</evidence>
<dbReference type="EMBL" id="LXQA011297726">
    <property type="protein sequence ID" value="MCI92327.1"/>
    <property type="molecule type" value="Genomic_DNA"/>
</dbReference>
<organism evidence="1 2">
    <name type="scientific">Trifolium medium</name>
    <dbReference type="NCBI Taxonomy" id="97028"/>
    <lineage>
        <taxon>Eukaryota</taxon>
        <taxon>Viridiplantae</taxon>
        <taxon>Streptophyta</taxon>
        <taxon>Embryophyta</taxon>
        <taxon>Tracheophyta</taxon>
        <taxon>Spermatophyta</taxon>
        <taxon>Magnoliopsida</taxon>
        <taxon>eudicotyledons</taxon>
        <taxon>Gunneridae</taxon>
        <taxon>Pentapetalae</taxon>
        <taxon>rosids</taxon>
        <taxon>fabids</taxon>
        <taxon>Fabales</taxon>
        <taxon>Fabaceae</taxon>
        <taxon>Papilionoideae</taxon>
        <taxon>50 kb inversion clade</taxon>
        <taxon>NPAAA clade</taxon>
        <taxon>Hologalegina</taxon>
        <taxon>IRL clade</taxon>
        <taxon>Trifolieae</taxon>
        <taxon>Trifolium</taxon>
    </lineage>
</organism>
<feature type="non-terminal residue" evidence="1">
    <location>
        <position position="62"/>
    </location>
</feature>
<accession>A0A392VWJ3</accession>
<keyword evidence="2" id="KW-1185">Reference proteome</keyword>
<dbReference type="Proteomes" id="UP000265520">
    <property type="component" value="Unassembled WGS sequence"/>
</dbReference>
<name>A0A392VWJ3_9FABA</name>
<comment type="caution">
    <text evidence="1">The sequence shown here is derived from an EMBL/GenBank/DDBJ whole genome shotgun (WGS) entry which is preliminary data.</text>
</comment>
<protein>
    <submittedName>
        <fullName evidence="1">Uncharacterized protein</fullName>
    </submittedName>
</protein>